<dbReference type="CDD" id="cd04301">
    <property type="entry name" value="NAT_SF"/>
    <property type="match status" value="1"/>
</dbReference>
<gene>
    <name evidence="3" type="ORF">AUR64_00295</name>
</gene>
<dbReference type="PROSITE" id="PS51186">
    <property type="entry name" value="GNAT"/>
    <property type="match status" value="1"/>
</dbReference>
<comment type="caution">
    <text evidence="3">The sequence shown here is derived from an EMBL/GenBank/DDBJ whole genome shotgun (WGS) entry which is preliminary data.</text>
</comment>
<protein>
    <recommendedName>
        <fullName evidence="2">N-acetyltransferase domain-containing protein</fullName>
    </recommendedName>
</protein>
<dbReference type="AlphaFoldDB" id="A0A0W1RE45"/>
<name>A0A0W1RE45_9EURY</name>
<dbReference type="GO" id="GO:0016747">
    <property type="term" value="F:acyltransferase activity, transferring groups other than amino-acyl groups"/>
    <property type="evidence" value="ECO:0007669"/>
    <property type="project" value="InterPro"/>
</dbReference>
<dbReference type="SUPFAM" id="SSF55729">
    <property type="entry name" value="Acyl-CoA N-acyltransferases (Nat)"/>
    <property type="match status" value="1"/>
</dbReference>
<dbReference type="OrthoDB" id="299799at2157"/>
<dbReference type="Pfam" id="PF13527">
    <property type="entry name" value="Acetyltransf_9"/>
    <property type="match status" value="1"/>
</dbReference>
<feature type="compositionally biased region" description="Polar residues" evidence="1">
    <location>
        <begin position="1"/>
        <end position="15"/>
    </location>
</feature>
<accession>A0A0W1RE45</accession>
<dbReference type="InterPro" id="IPR000182">
    <property type="entry name" value="GNAT_dom"/>
</dbReference>
<evidence type="ECO:0000313" key="3">
    <source>
        <dbReference type="EMBL" id="KTG11666.1"/>
    </source>
</evidence>
<organism evidence="3 4">
    <name type="scientific">Haloprofundus marisrubri</name>
    <dbReference type="NCBI Taxonomy" id="1514971"/>
    <lineage>
        <taxon>Archaea</taxon>
        <taxon>Methanobacteriati</taxon>
        <taxon>Methanobacteriota</taxon>
        <taxon>Stenosarchaea group</taxon>
        <taxon>Halobacteria</taxon>
        <taxon>Halobacteriales</taxon>
        <taxon>Haloferacaceae</taxon>
        <taxon>Haloprofundus</taxon>
    </lineage>
</organism>
<dbReference type="EMBL" id="LOPU01000001">
    <property type="protein sequence ID" value="KTG11666.1"/>
    <property type="molecule type" value="Genomic_DNA"/>
</dbReference>
<sequence>MSPTSGSVRTGPSAETNDDGEYCVRGYETSDREGLLALDRTVWDRPRGREWFDWKYVENPYVDHVPIFVAERDGEIVGARPFLVLPIRGRQETGVAFQPADTMVHPDHRRRGLFTRMTTAALSYYADAGVDDGPDFYFNFPNDMSRPGYEKLGWKAAGRRTTFYRVQDPSAFVGTRLNEVGESFARLTTPVAKRYYRTRDRAVRTNRQFVVHRHRAVPVDRLAELYERSVPDQLHAARDAQFYRWRLASPLWERLTYVVEGDDGPLAALVARTRTTKDGADGITITQFAELTPLVGDNEWLAGVSRLFEAALEEHADSDVVATSGSGLPRDFLAERGFLADDERPLSLLTRSRATVVARPTTDDSPWTFGGVALDDHESWYVSFLERDTT</sequence>
<keyword evidence="4" id="KW-1185">Reference proteome</keyword>
<reference evidence="3 4" key="1">
    <citation type="submission" date="2015-12" db="EMBL/GenBank/DDBJ databases">
        <title>Haloprofundus marisrubri gen. nov., sp. nov., an extremely halophilic archaeon isolated from the Discovery deep brine-seawater interface in the Red Sea.</title>
        <authorList>
            <person name="Zhang G."/>
            <person name="Stingl U."/>
            <person name="Rashid M."/>
        </authorList>
    </citation>
    <scope>NUCLEOTIDE SEQUENCE [LARGE SCALE GENOMIC DNA]</scope>
    <source>
        <strain evidence="3 4">SB9</strain>
    </source>
</reference>
<dbReference type="RefSeq" id="WP_058579951.1">
    <property type="nucleotide sequence ID" value="NZ_LOPU01000001.1"/>
</dbReference>
<dbReference type="STRING" id="1514971.AUR64_00295"/>
<evidence type="ECO:0000259" key="2">
    <source>
        <dbReference type="PROSITE" id="PS51186"/>
    </source>
</evidence>
<evidence type="ECO:0000256" key="1">
    <source>
        <dbReference type="SAM" id="MobiDB-lite"/>
    </source>
</evidence>
<feature type="domain" description="N-acetyltransferase" evidence="2">
    <location>
        <begin position="22"/>
        <end position="179"/>
    </location>
</feature>
<feature type="region of interest" description="Disordered" evidence="1">
    <location>
        <begin position="1"/>
        <end position="22"/>
    </location>
</feature>
<dbReference type="Gene3D" id="3.40.630.30">
    <property type="match status" value="1"/>
</dbReference>
<evidence type="ECO:0000313" key="4">
    <source>
        <dbReference type="Proteomes" id="UP000054387"/>
    </source>
</evidence>
<dbReference type="InterPro" id="IPR016181">
    <property type="entry name" value="Acyl_CoA_acyltransferase"/>
</dbReference>
<proteinExistence type="predicted"/>
<dbReference type="Proteomes" id="UP000054387">
    <property type="component" value="Unassembled WGS sequence"/>
</dbReference>